<protein>
    <recommendedName>
        <fullName evidence="2">Transcription regulator Rua1 C-terminal domain-containing protein</fullName>
    </recommendedName>
</protein>
<feature type="compositionally biased region" description="Low complexity" evidence="1">
    <location>
        <begin position="252"/>
        <end position="263"/>
    </location>
</feature>
<dbReference type="STRING" id="240176.D6RMV3"/>
<sequence>MSPLQNPTSPLRDITHSYRTNPSPSNDLELHFQYPLLESQPAGLPSANTHLRAPTSLTGLTSQVRRDSLISGSQETTLSFTPSPARLTQWSDASSGPSRNTNAFSDSPYQSQSSIVDDPPLTALFALDDNPSLSQPLDDVSPIVRGSQQLSDIANQVHANALLDSENAPFLERLLSSAGESFQTGTNSLEPNVPTLSSPCKISTSRASRSNEQNENVDRTGTIKKTPLRQDSRTDAYPRSGLLSPLSPLPSTPSASSADSSPSGVDTVKALKRRRTLDTTIDPRRKRPRGQWKEEKLHVPGGKDTENVSSSAAGMPSAPSTSAQTLSADPIRTTRTFPPSIEISADFPLLYRRFPVSSWYRPPGVESPSPFPPPRAPGGIYNHPRGPLDLYTPRFVKGRGKDKVGLCPICVERPSRGGEGKKVWLPMKVSAFKCYHMQYAHGVSASTGLPFSPPTAFRVVSRPRPGKNEKTHIQEGKCHKCSKWIAVEGIKNGECKVKEIFWWKHAASCHRGSTIAGETDIYEDDEVFRCLKELTN</sequence>
<keyword evidence="4" id="KW-1185">Reference proteome</keyword>
<comment type="caution">
    <text evidence="3">The sequence shown here is derived from an EMBL/GenBank/DDBJ whole genome shotgun (WGS) entry which is preliminary data.</text>
</comment>
<reference evidence="3 4" key="1">
    <citation type="journal article" date="2010" name="Proc. Natl. Acad. Sci. U.S.A.">
        <title>Insights into evolution of multicellular fungi from the assembled chromosomes of the mushroom Coprinopsis cinerea (Coprinus cinereus).</title>
        <authorList>
            <person name="Stajich J.E."/>
            <person name="Wilke S.K."/>
            <person name="Ahren D."/>
            <person name="Au C.H."/>
            <person name="Birren B.W."/>
            <person name="Borodovsky M."/>
            <person name="Burns C."/>
            <person name="Canback B."/>
            <person name="Casselton L.A."/>
            <person name="Cheng C.K."/>
            <person name="Deng J."/>
            <person name="Dietrich F.S."/>
            <person name="Fargo D.C."/>
            <person name="Farman M.L."/>
            <person name="Gathman A.C."/>
            <person name="Goldberg J."/>
            <person name="Guigo R."/>
            <person name="Hoegger P.J."/>
            <person name="Hooker J.B."/>
            <person name="Huggins A."/>
            <person name="James T.Y."/>
            <person name="Kamada T."/>
            <person name="Kilaru S."/>
            <person name="Kodira C."/>
            <person name="Kues U."/>
            <person name="Kupfer D."/>
            <person name="Kwan H.S."/>
            <person name="Lomsadze A."/>
            <person name="Li W."/>
            <person name="Lilly W.W."/>
            <person name="Ma L.J."/>
            <person name="Mackey A.J."/>
            <person name="Manning G."/>
            <person name="Martin F."/>
            <person name="Muraguchi H."/>
            <person name="Natvig D.O."/>
            <person name="Palmerini H."/>
            <person name="Ramesh M.A."/>
            <person name="Rehmeyer C.J."/>
            <person name="Roe B.A."/>
            <person name="Shenoy N."/>
            <person name="Stanke M."/>
            <person name="Ter-Hovhannisyan V."/>
            <person name="Tunlid A."/>
            <person name="Velagapudi R."/>
            <person name="Vision T.J."/>
            <person name="Zeng Q."/>
            <person name="Zolan M.E."/>
            <person name="Pukkila P.J."/>
        </authorList>
    </citation>
    <scope>NUCLEOTIDE SEQUENCE [LARGE SCALE GENOMIC DNA]</scope>
    <source>
        <strain evidence="4">Okayama-7 / 130 / ATCC MYA-4618 / FGSC 9003</strain>
    </source>
</reference>
<dbReference type="InParanoid" id="D6RMV3"/>
<dbReference type="GeneID" id="9379214"/>
<dbReference type="VEuPathDB" id="FungiDB:CC1G_14589"/>
<feature type="compositionally biased region" description="Polar residues" evidence="1">
    <location>
        <begin position="17"/>
        <end position="26"/>
    </location>
</feature>
<feature type="region of interest" description="Disordered" evidence="1">
    <location>
        <begin position="182"/>
        <end position="327"/>
    </location>
</feature>
<name>D6RMV3_COPC7</name>
<dbReference type="PANTHER" id="PTHR28125:SF2">
    <property type="entry name" value="MEIOTIC EXPRESSION UP-REGULATED PROTEIN 26"/>
    <property type="match status" value="1"/>
</dbReference>
<evidence type="ECO:0000256" key="1">
    <source>
        <dbReference type="SAM" id="MobiDB-lite"/>
    </source>
</evidence>
<feature type="compositionally biased region" description="Polar residues" evidence="1">
    <location>
        <begin position="70"/>
        <end position="114"/>
    </location>
</feature>
<feature type="compositionally biased region" description="Basic and acidic residues" evidence="1">
    <location>
        <begin position="291"/>
        <end position="306"/>
    </location>
</feature>
<evidence type="ECO:0000313" key="4">
    <source>
        <dbReference type="Proteomes" id="UP000001861"/>
    </source>
</evidence>
<dbReference type="AlphaFoldDB" id="D6RMV3"/>
<dbReference type="Proteomes" id="UP000001861">
    <property type="component" value="Unassembled WGS sequence"/>
</dbReference>
<feature type="compositionally biased region" description="Polar residues" evidence="1">
    <location>
        <begin position="182"/>
        <end position="214"/>
    </location>
</feature>
<accession>D6RMV3</accession>
<dbReference type="KEGG" id="cci:CC1G_14589"/>
<dbReference type="PANTHER" id="PTHR28125">
    <property type="entry name" value="MEIOTIC EXPRESSION UP-REGULATED PROTEIN 26"/>
    <property type="match status" value="1"/>
</dbReference>
<feature type="domain" description="Transcription regulator Rua1 C-terminal" evidence="2">
    <location>
        <begin position="387"/>
        <end position="510"/>
    </location>
</feature>
<dbReference type="Pfam" id="PF14616">
    <property type="entry name" value="Rua1_C"/>
    <property type="match status" value="1"/>
</dbReference>
<dbReference type="HOGENOM" id="CLU_444855_0_0_1"/>
<gene>
    <name evidence="3" type="ORF">CC1G_14589</name>
</gene>
<evidence type="ECO:0000259" key="2">
    <source>
        <dbReference type="Pfam" id="PF14616"/>
    </source>
</evidence>
<dbReference type="OrthoDB" id="5595379at2759"/>
<dbReference type="InterPro" id="IPR028012">
    <property type="entry name" value="Rua1_C"/>
</dbReference>
<dbReference type="eggNOG" id="ENOG502S1PM">
    <property type="taxonomic scope" value="Eukaryota"/>
</dbReference>
<feature type="region of interest" description="Disordered" evidence="1">
    <location>
        <begin position="1"/>
        <end position="114"/>
    </location>
</feature>
<dbReference type="EMBL" id="AACS02000005">
    <property type="protein sequence ID" value="EFI27664.1"/>
    <property type="molecule type" value="Genomic_DNA"/>
</dbReference>
<feature type="compositionally biased region" description="Low complexity" evidence="1">
    <location>
        <begin position="309"/>
        <end position="323"/>
    </location>
</feature>
<evidence type="ECO:0000313" key="3">
    <source>
        <dbReference type="EMBL" id="EFI27664.1"/>
    </source>
</evidence>
<organism evidence="3 4">
    <name type="scientific">Coprinopsis cinerea (strain Okayama-7 / 130 / ATCC MYA-4618 / FGSC 9003)</name>
    <name type="common">Inky cap fungus</name>
    <name type="synonym">Hormographiella aspergillata</name>
    <dbReference type="NCBI Taxonomy" id="240176"/>
    <lineage>
        <taxon>Eukaryota</taxon>
        <taxon>Fungi</taxon>
        <taxon>Dikarya</taxon>
        <taxon>Basidiomycota</taxon>
        <taxon>Agaricomycotina</taxon>
        <taxon>Agaricomycetes</taxon>
        <taxon>Agaricomycetidae</taxon>
        <taxon>Agaricales</taxon>
        <taxon>Agaricineae</taxon>
        <taxon>Psathyrellaceae</taxon>
        <taxon>Coprinopsis</taxon>
    </lineage>
</organism>
<proteinExistence type="predicted"/>
<dbReference type="RefSeq" id="XP_002911158.1">
    <property type="nucleotide sequence ID" value="XM_002911112.1"/>
</dbReference>